<evidence type="ECO:0000313" key="2">
    <source>
        <dbReference type="EMBL" id="QXO16147.1"/>
    </source>
</evidence>
<evidence type="ECO:0000313" key="3">
    <source>
        <dbReference type="Proteomes" id="UP000694232"/>
    </source>
</evidence>
<protein>
    <submittedName>
        <fullName evidence="2">GFA family protein</fullName>
    </submittedName>
</protein>
<feature type="domain" description="CENP-V/GFA" evidence="1">
    <location>
        <begin position="5"/>
        <end position="117"/>
    </location>
</feature>
<dbReference type="PANTHER" id="PTHR33337:SF40">
    <property type="entry name" value="CENP-V_GFA DOMAIN-CONTAINING PROTEIN-RELATED"/>
    <property type="match status" value="1"/>
</dbReference>
<gene>
    <name evidence="2" type="ORF">KNV97_01075</name>
</gene>
<dbReference type="Proteomes" id="UP000694232">
    <property type="component" value="Chromosome 2"/>
</dbReference>
<evidence type="ECO:0000259" key="1">
    <source>
        <dbReference type="PROSITE" id="PS51891"/>
    </source>
</evidence>
<dbReference type="PANTHER" id="PTHR33337">
    <property type="entry name" value="GFA DOMAIN-CONTAINING PROTEIN"/>
    <property type="match status" value="1"/>
</dbReference>
<dbReference type="PROSITE" id="PS51891">
    <property type="entry name" value="CENP_V_GFA"/>
    <property type="match status" value="1"/>
</dbReference>
<dbReference type="InterPro" id="IPR006913">
    <property type="entry name" value="CENP-V/GFA"/>
</dbReference>
<keyword evidence="3" id="KW-1185">Reference proteome</keyword>
<dbReference type="RefSeq" id="WP_218561894.1">
    <property type="nucleotide sequence ID" value="NZ_CP076642.1"/>
</dbReference>
<sequence>MQFPIHASCQCGQVTYQLHAAPMKVMACHCKECQKLSTAPYSITAIVAAKDIEFNGEMTKWGRVAESGNHNLGFSCVRCSNRIYHLNPAQPEVIKLKLRPVDLDDDRLFEPTAHVWVSEKMSWLTLPPGVAVFDKQS</sequence>
<dbReference type="AlphaFoldDB" id="A0A975U6N6"/>
<proteinExistence type="predicted"/>
<name>A0A975U6N6_9VIBR</name>
<dbReference type="GO" id="GO:0016846">
    <property type="term" value="F:carbon-sulfur lyase activity"/>
    <property type="evidence" value="ECO:0007669"/>
    <property type="project" value="InterPro"/>
</dbReference>
<accession>A0A975U6N6</accession>
<organism evidence="2 3">
    <name type="scientific">Vibrio ostreae</name>
    <dbReference type="NCBI Taxonomy" id="2841925"/>
    <lineage>
        <taxon>Bacteria</taxon>
        <taxon>Pseudomonadati</taxon>
        <taxon>Pseudomonadota</taxon>
        <taxon>Gammaproteobacteria</taxon>
        <taxon>Vibrionales</taxon>
        <taxon>Vibrionaceae</taxon>
        <taxon>Vibrio</taxon>
    </lineage>
</organism>
<dbReference type="KEGG" id="vos:KNV97_01075"/>
<reference evidence="2" key="1">
    <citation type="submission" date="2021-06" db="EMBL/GenBank/DDBJ databases">
        <title>Vibrio nov. sp., novel gut bacterium isolated from Yellow Sea oyster.</title>
        <authorList>
            <person name="Muhammad N."/>
            <person name="Nguyen T.H."/>
            <person name="Lee Y.-J."/>
            <person name="Ko J."/>
            <person name="Kim S.-G."/>
        </authorList>
    </citation>
    <scope>NUCLEOTIDE SEQUENCE</scope>
    <source>
        <strain evidence="2">OG9-811</strain>
    </source>
</reference>
<dbReference type="EMBL" id="CP076642">
    <property type="protein sequence ID" value="QXO16147.1"/>
    <property type="molecule type" value="Genomic_DNA"/>
</dbReference>
<dbReference type="Pfam" id="PF04828">
    <property type="entry name" value="GFA"/>
    <property type="match status" value="1"/>
</dbReference>